<name>A0A0B8Z709_9SPHN</name>
<protein>
    <submittedName>
        <fullName evidence="1">Uncharacterized protein</fullName>
    </submittedName>
</protein>
<gene>
    <name evidence="1" type="ORF">NJ75_04374</name>
</gene>
<keyword evidence="2" id="KW-1185">Reference proteome</keyword>
<dbReference type="Proteomes" id="UP000031338">
    <property type="component" value="Unassembled WGS sequence"/>
</dbReference>
<accession>A0A0B8Z709</accession>
<dbReference type="EMBL" id="JRVC01000033">
    <property type="protein sequence ID" value="KHS42008.1"/>
    <property type="molecule type" value="Genomic_DNA"/>
</dbReference>
<dbReference type="STRING" id="48936.NJ75_04374"/>
<comment type="caution">
    <text evidence="1">The sequence shown here is derived from an EMBL/GenBank/DDBJ whole genome shotgun (WGS) entry which is preliminary data.</text>
</comment>
<dbReference type="RefSeq" id="WP_230487956.1">
    <property type="nucleotide sequence ID" value="NZ_JRVC01000033.1"/>
</dbReference>
<proteinExistence type="predicted"/>
<reference evidence="1 2" key="1">
    <citation type="submission" date="2014-10" db="EMBL/GenBank/DDBJ databases">
        <title>Draft genome sequence of Novosphingobium subterraneum DSM 12447.</title>
        <authorList>
            <person name="Gan H.M."/>
            <person name="Gan H.Y."/>
            <person name="Savka M.A."/>
        </authorList>
    </citation>
    <scope>NUCLEOTIDE SEQUENCE [LARGE SCALE GENOMIC DNA]</scope>
    <source>
        <strain evidence="1 2">DSM 12447</strain>
    </source>
</reference>
<sequence>MPDETERGEQLPGTMDRTKRFTHMRISNWMSLGLESWTLAAEASAVIALRLARFTTWDARSQHEALLMVSEKIGTALELQQRAITGQLGRTPYSAASACLVHYRKAVVANRRRLSRLRH</sequence>
<dbReference type="AlphaFoldDB" id="A0A0B8Z709"/>
<dbReference type="PATRIC" id="fig|48936.3.peg.4410"/>
<evidence type="ECO:0000313" key="2">
    <source>
        <dbReference type="Proteomes" id="UP000031338"/>
    </source>
</evidence>
<organism evidence="1 2">
    <name type="scientific">Novosphingobium subterraneum</name>
    <dbReference type="NCBI Taxonomy" id="48936"/>
    <lineage>
        <taxon>Bacteria</taxon>
        <taxon>Pseudomonadati</taxon>
        <taxon>Pseudomonadota</taxon>
        <taxon>Alphaproteobacteria</taxon>
        <taxon>Sphingomonadales</taxon>
        <taxon>Sphingomonadaceae</taxon>
        <taxon>Novosphingobium</taxon>
    </lineage>
</organism>
<evidence type="ECO:0000313" key="1">
    <source>
        <dbReference type="EMBL" id="KHS42008.1"/>
    </source>
</evidence>